<dbReference type="Proteomes" id="UP000013964">
    <property type="component" value="Chromosome"/>
</dbReference>
<dbReference type="AlphaFoldDB" id="R4UGQ0"/>
<dbReference type="OrthoDB" id="9813540at2"/>
<feature type="transmembrane region" description="Helical" evidence="1">
    <location>
        <begin position="183"/>
        <end position="204"/>
    </location>
</feature>
<evidence type="ECO:0000313" key="2">
    <source>
        <dbReference type="EMBL" id="AGM25315.1"/>
    </source>
</evidence>
<dbReference type="EMBL" id="CP005077">
    <property type="protein sequence ID" value="AGM25315.1"/>
    <property type="molecule type" value="Genomic_DNA"/>
</dbReference>
<keyword evidence="1" id="KW-1133">Transmembrane helix</keyword>
<dbReference type="HOGENOM" id="CLU_088550_1_0_14"/>
<feature type="transmembrane region" description="Helical" evidence="1">
    <location>
        <begin position="101"/>
        <end position="119"/>
    </location>
</feature>
<dbReference type="STRING" id="1276227.SCHRY_v1c07390"/>
<dbReference type="eggNOG" id="COG4684">
    <property type="taxonomic scope" value="Bacteria"/>
</dbReference>
<feature type="transmembrane region" description="Helical" evidence="1">
    <location>
        <begin position="60"/>
        <end position="81"/>
    </location>
</feature>
<organism evidence="2 3">
    <name type="scientific">Spiroplasma chrysopicola DF-1</name>
    <dbReference type="NCBI Taxonomy" id="1276227"/>
    <lineage>
        <taxon>Bacteria</taxon>
        <taxon>Bacillati</taxon>
        <taxon>Mycoplasmatota</taxon>
        <taxon>Mollicutes</taxon>
        <taxon>Entomoplasmatales</taxon>
        <taxon>Spiroplasmataceae</taxon>
        <taxon>Spiroplasma</taxon>
    </lineage>
</organism>
<evidence type="ECO:0000256" key="1">
    <source>
        <dbReference type="SAM" id="Phobius"/>
    </source>
</evidence>
<protein>
    <recommendedName>
        <fullName evidence="4">ECF transporter S component</fullName>
    </recommendedName>
</protein>
<feature type="transmembrane region" description="Helical" evidence="1">
    <location>
        <begin position="146"/>
        <end position="171"/>
    </location>
</feature>
<keyword evidence="1" id="KW-0472">Membrane</keyword>
<sequence>MRKLTTRVITINSILIAIFLLFTFVPQLGYIMIGPVALTLVHILFLIGTYALFLTAGVNLIIAGTIYGLIFGLSSFLKVLVFPDITAFIFVNPLFSVVPRLLMGVMVGTLAQLLNYSAVKREQKALNSQLAKITWLTRYSYKIYDVIVAATATILNTFFVLSFMYFLGPLIYTNPDQQSFFKAFTWIILATNFLPELILAILIYPPVAYALRKLYY</sequence>
<dbReference type="KEGG" id="scr:SCHRY_v1c07390"/>
<feature type="transmembrane region" description="Helical" evidence="1">
    <location>
        <begin position="7"/>
        <end position="25"/>
    </location>
</feature>
<dbReference type="Gene3D" id="1.10.1760.20">
    <property type="match status" value="1"/>
</dbReference>
<dbReference type="InterPro" id="IPR024529">
    <property type="entry name" value="ECF_trnsprt_substrate-spec"/>
</dbReference>
<keyword evidence="1" id="KW-0812">Transmembrane</keyword>
<feature type="transmembrane region" description="Helical" evidence="1">
    <location>
        <begin position="31"/>
        <end position="53"/>
    </location>
</feature>
<evidence type="ECO:0000313" key="3">
    <source>
        <dbReference type="Proteomes" id="UP000013964"/>
    </source>
</evidence>
<gene>
    <name evidence="2" type="ORF">SCHRY_v1c07390</name>
</gene>
<evidence type="ECO:0008006" key="4">
    <source>
        <dbReference type="Google" id="ProtNLM"/>
    </source>
</evidence>
<dbReference type="GO" id="GO:0022857">
    <property type="term" value="F:transmembrane transporter activity"/>
    <property type="evidence" value="ECO:0007669"/>
    <property type="project" value="InterPro"/>
</dbReference>
<name>R4UGQ0_9MOLU</name>
<dbReference type="RefSeq" id="WP_016339139.1">
    <property type="nucleotide sequence ID" value="NC_021280.1"/>
</dbReference>
<dbReference type="Pfam" id="PF12822">
    <property type="entry name" value="ECF_trnsprt"/>
    <property type="match status" value="1"/>
</dbReference>
<accession>R4UGQ0</accession>
<proteinExistence type="predicted"/>
<reference evidence="2 3" key="1">
    <citation type="journal article" date="2013" name="Genome Biol. Evol.">
        <title>Complete genomes of two dipteran-associated spiroplasmas provided insights into the origin, dynamics, and impacts of viral invasion in spiroplasma.</title>
        <authorList>
            <person name="Ku C."/>
            <person name="Lo W.S."/>
            <person name="Chen L.L."/>
            <person name="Kuo C.H."/>
        </authorList>
    </citation>
    <scope>NUCLEOTIDE SEQUENCE [LARGE SCALE GENOMIC DNA]</scope>
    <source>
        <strain evidence="2 3">DF-1</strain>
    </source>
</reference>
<dbReference type="PATRIC" id="fig|1276227.3.peg.744"/>
<keyword evidence="3" id="KW-1185">Reference proteome</keyword>